<accession>A0A2S2PSB3</accession>
<dbReference type="AlphaFoldDB" id="A0A2S2PSB3"/>
<gene>
    <name evidence="2" type="ORF">g.47701</name>
</gene>
<feature type="compositionally biased region" description="Acidic residues" evidence="1">
    <location>
        <begin position="29"/>
        <end position="56"/>
    </location>
</feature>
<protein>
    <submittedName>
        <fullName evidence="2">Uncharacterized protein</fullName>
    </submittedName>
</protein>
<name>A0A2S2PSB3_SCHGA</name>
<evidence type="ECO:0000313" key="2">
    <source>
        <dbReference type="EMBL" id="MBY32234.1"/>
    </source>
</evidence>
<organism evidence="2">
    <name type="scientific">Schizaphis graminum</name>
    <name type="common">Green bug aphid</name>
    <dbReference type="NCBI Taxonomy" id="13262"/>
    <lineage>
        <taxon>Eukaryota</taxon>
        <taxon>Metazoa</taxon>
        <taxon>Ecdysozoa</taxon>
        <taxon>Arthropoda</taxon>
        <taxon>Hexapoda</taxon>
        <taxon>Insecta</taxon>
        <taxon>Pterygota</taxon>
        <taxon>Neoptera</taxon>
        <taxon>Paraneoptera</taxon>
        <taxon>Hemiptera</taxon>
        <taxon>Sternorrhyncha</taxon>
        <taxon>Aphidomorpha</taxon>
        <taxon>Aphidoidea</taxon>
        <taxon>Aphididae</taxon>
        <taxon>Aphidini</taxon>
        <taxon>Schizaphis</taxon>
    </lineage>
</organism>
<reference evidence="2" key="1">
    <citation type="submission" date="2018-04" db="EMBL/GenBank/DDBJ databases">
        <title>Transcriptome of Schizaphis graminum biotype I.</title>
        <authorList>
            <person name="Scully E.D."/>
            <person name="Geib S.M."/>
            <person name="Palmer N.A."/>
            <person name="Koch K."/>
            <person name="Bradshaw J."/>
            <person name="Heng-Moss T."/>
            <person name="Sarath G."/>
        </authorList>
    </citation>
    <scope>NUCLEOTIDE SEQUENCE</scope>
</reference>
<feature type="compositionally biased region" description="Polar residues" evidence="1">
    <location>
        <begin position="1"/>
        <end position="14"/>
    </location>
</feature>
<sequence length="207" mass="23700">MQSTEISENNQIKNIDNEEEQNESSIEQENIDDGSQETYDDEAFEPVDETFEDVQELESNGISKDNSDEETEDREPSGRPMYPLTPLPRPIVLPGGRKWRCPKDAYNEKFIAETLISQAEVLVGSTLGVNFRKYEPPKFDLSNSAVYKLVHNIEKKNTGGIENRPEVVAAEEDFYYHKPIDSRQFYLATLPQPTTVPDYETDNQYGH</sequence>
<dbReference type="EMBL" id="GGMR01019615">
    <property type="protein sequence ID" value="MBY32234.1"/>
    <property type="molecule type" value="Transcribed_RNA"/>
</dbReference>
<feature type="region of interest" description="Disordered" evidence="1">
    <location>
        <begin position="1"/>
        <end position="89"/>
    </location>
</feature>
<evidence type="ECO:0000256" key="1">
    <source>
        <dbReference type="SAM" id="MobiDB-lite"/>
    </source>
</evidence>
<proteinExistence type="predicted"/>